<gene>
    <name evidence="2" type="ORF">PXEA_LOCUS22745</name>
</gene>
<sequence>SNETTQKPASCTNLHADASKTEADSWEGGDGASGSGPFLQTLNRLSSELWNSLRQQTSETDNRQLRFVLDQPVPQNGSVWKAANVNLNGSRYFAFQVRCPFEQLHRLFALIPFPDFVMIYHV</sequence>
<evidence type="ECO:0000313" key="3">
    <source>
        <dbReference type="Proteomes" id="UP000784294"/>
    </source>
</evidence>
<evidence type="ECO:0000313" key="2">
    <source>
        <dbReference type="EMBL" id="VEL29305.1"/>
    </source>
</evidence>
<dbReference type="EMBL" id="CAAALY010101959">
    <property type="protein sequence ID" value="VEL29305.1"/>
    <property type="molecule type" value="Genomic_DNA"/>
</dbReference>
<feature type="non-terminal residue" evidence="2">
    <location>
        <position position="1"/>
    </location>
</feature>
<feature type="region of interest" description="Disordered" evidence="1">
    <location>
        <begin position="1"/>
        <end position="37"/>
    </location>
</feature>
<name>A0A448X6F7_9PLAT</name>
<reference evidence="2" key="1">
    <citation type="submission" date="2018-11" db="EMBL/GenBank/DDBJ databases">
        <authorList>
            <consortium name="Pathogen Informatics"/>
        </authorList>
    </citation>
    <scope>NUCLEOTIDE SEQUENCE</scope>
</reference>
<evidence type="ECO:0000256" key="1">
    <source>
        <dbReference type="SAM" id="MobiDB-lite"/>
    </source>
</evidence>
<accession>A0A448X6F7</accession>
<protein>
    <submittedName>
        <fullName evidence="2">Uncharacterized protein</fullName>
    </submittedName>
</protein>
<proteinExistence type="predicted"/>
<keyword evidence="3" id="KW-1185">Reference proteome</keyword>
<dbReference type="Proteomes" id="UP000784294">
    <property type="component" value="Unassembled WGS sequence"/>
</dbReference>
<organism evidence="2 3">
    <name type="scientific">Protopolystoma xenopodis</name>
    <dbReference type="NCBI Taxonomy" id="117903"/>
    <lineage>
        <taxon>Eukaryota</taxon>
        <taxon>Metazoa</taxon>
        <taxon>Spiralia</taxon>
        <taxon>Lophotrochozoa</taxon>
        <taxon>Platyhelminthes</taxon>
        <taxon>Monogenea</taxon>
        <taxon>Polyopisthocotylea</taxon>
        <taxon>Polystomatidea</taxon>
        <taxon>Polystomatidae</taxon>
        <taxon>Protopolystoma</taxon>
    </lineage>
</organism>
<dbReference type="AlphaFoldDB" id="A0A448X6F7"/>
<feature type="compositionally biased region" description="Polar residues" evidence="1">
    <location>
        <begin position="1"/>
        <end position="13"/>
    </location>
</feature>
<comment type="caution">
    <text evidence="2">The sequence shown here is derived from an EMBL/GenBank/DDBJ whole genome shotgun (WGS) entry which is preliminary data.</text>
</comment>